<dbReference type="AlphaFoldDB" id="X1J6Z2"/>
<organism evidence="1">
    <name type="scientific">marine sediment metagenome</name>
    <dbReference type="NCBI Taxonomy" id="412755"/>
    <lineage>
        <taxon>unclassified sequences</taxon>
        <taxon>metagenomes</taxon>
        <taxon>ecological metagenomes</taxon>
    </lineage>
</organism>
<proteinExistence type="predicted"/>
<protein>
    <submittedName>
        <fullName evidence="1">Uncharacterized protein</fullName>
    </submittedName>
</protein>
<gene>
    <name evidence="1" type="ORF">S03H2_67671</name>
</gene>
<comment type="caution">
    <text evidence="1">The sequence shown here is derived from an EMBL/GenBank/DDBJ whole genome shotgun (WGS) entry which is preliminary data.</text>
</comment>
<accession>X1J6Z2</accession>
<sequence length="47" mass="5666">MRHDADFDMLKRLGWLRKPFADMNAIQLQDKYNEEIDNIIAWDKAND</sequence>
<reference evidence="1" key="1">
    <citation type="journal article" date="2014" name="Front. Microbiol.">
        <title>High frequency of phylogenetically diverse reductive dehalogenase-homologous genes in deep subseafloor sedimentary metagenomes.</title>
        <authorList>
            <person name="Kawai M."/>
            <person name="Futagami T."/>
            <person name="Toyoda A."/>
            <person name="Takaki Y."/>
            <person name="Nishi S."/>
            <person name="Hori S."/>
            <person name="Arai W."/>
            <person name="Tsubouchi T."/>
            <person name="Morono Y."/>
            <person name="Uchiyama I."/>
            <person name="Ito T."/>
            <person name="Fujiyama A."/>
            <person name="Inagaki F."/>
            <person name="Takami H."/>
        </authorList>
    </citation>
    <scope>NUCLEOTIDE SEQUENCE</scope>
    <source>
        <strain evidence="1">Expedition CK06-06</strain>
    </source>
</reference>
<evidence type="ECO:0000313" key="1">
    <source>
        <dbReference type="EMBL" id="GAH77305.1"/>
    </source>
</evidence>
<name>X1J6Z2_9ZZZZ</name>
<dbReference type="EMBL" id="BARU01044353">
    <property type="protein sequence ID" value="GAH77305.1"/>
    <property type="molecule type" value="Genomic_DNA"/>
</dbReference>